<comment type="caution">
    <text evidence="10">The sequence shown here is derived from an EMBL/GenBank/DDBJ whole genome shotgun (WGS) entry which is preliminary data.</text>
</comment>
<dbReference type="EC" id="3.4.11.5" evidence="8"/>
<evidence type="ECO:0000256" key="1">
    <source>
        <dbReference type="ARBA" id="ARBA00001585"/>
    </source>
</evidence>
<reference evidence="10 11" key="1">
    <citation type="submission" date="2018-12" db="EMBL/GenBank/DDBJ databases">
        <title>Venturia inaequalis Genome Resource.</title>
        <authorList>
            <person name="Lichtner F.J."/>
        </authorList>
    </citation>
    <scope>NUCLEOTIDE SEQUENCE [LARGE SCALE GENOMIC DNA]</scope>
    <source>
        <strain evidence="10 11">120213</strain>
    </source>
</reference>
<accession>A0A8H3UUL7</accession>
<dbReference type="GO" id="GO:0004177">
    <property type="term" value="F:aminopeptidase activity"/>
    <property type="evidence" value="ECO:0007669"/>
    <property type="project" value="UniProtKB-KW"/>
</dbReference>
<dbReference type="SUPFAM" id="SSF53474">
    <property type="entry name" value="alpha/beta-Hydrolases"/>
    <property type="match status" value="1"/>
</dbReference>
<keyword evidence="4 8" id="KW-0031">Aminopeptidase</keyword>
<feature type="domain" description="AB hydrolase-1" evidence="9">
    <location>
        <begin position="36"/>
        <end position="281"/>
    </location>
</feature>
<dbReference type="EMBL" id="WNWS01000183">
    <property type="protein sequence ID" value="KAE9975973.1"/>
    <property type="molecule type" value="Genomic_DNA"/>
</dbReference>
<dbReference type="PANTHER" id="PTHR43722">
    <property type="entry name" value="PROLINE IMINOPEPTIDASE"/>
    <property type="match status" value="1"/>
</dbReference>
<protein>
    <recommendedName>
        <fullName evidence="8">Proline iminopeptidase</fullName>
        <ecNumber evidence="8">3.4.11.5</ecNumber>
    </recommendedName>
</protein>
<dbReference type="PANTHER" id="PTHR43722:SF1">
    <property type="entry name" value="PROLINE IMINOPEPTIDASE"/>
    <property type="match status" value="1"/>
</dbReference>
<sequence length="462" mass="52383">MPSIYPAFATNKSGCLKVDHVHDVYWEECGNPDGLPVIYVHGGPGGGIDDDDRRYFDPSVYRSVLFDQRGCGRSTPAAELTDNTTWHLVSDMEKLRESLAIEKWVVFGGSWGSTLSLAYAEKHPNRCLGLILRGIFTLRREELLWFYQKGADFLFPDFFEDYKKRIPVAEQGDMMAAYYKRLTGDNEEEKLDCADAWSRWEAATSKLLVDPDYVARVDDPKFALAFARIECHYFVNGGFMEDGELLKPENIAKIKHLPISIVQGRYDVVCPAITSWELYKALGGDNILEDALFWVLGNLPTGVARVLGPSRETQPPLCQRKRFVVYFQTCKTNDVPAQWITYTIDVRKKNVTQFGMSSVHKEPANPYLSANLDKIASRLREGKRGRSLKRALYPNDASGPAEINNTALFTILTCLQTGFDLNPEHKTDSRFFRWFLKSIFDEGCELKLLTDRLDGVVDAHKA</sequence>
<dbReference type="InterPro" id="IPR000073">
    <property type="entry name" value="AB_hydrolase_1"/>
</dbReference>
<evidence type="ECO:0000256" key="4">
    <source>
        <dbReference type="ARBA" id="ARBA00022438"/>
    </source>
</evidence>
<name>A0A8H3UUL7_VENIN</name>
<dbReference type="NCBIfam" id="TIGR01249">
    <property type="entry name" value="pro_imino_pep_1"/>
    <property type="match status" value="1"/>
</dbReference>
<dbReference type="AlphaFoldDB" id="A0A8H3UUL7"/>
<dbReference type="GO" id="GO:0005737">
    <property type="term" value="C:cytoplasm"/>
    <property type="evidence" value="ECO:0007669"/>
    <property type="project" value="UniProtKB-SubCell"/>
</dbReference>
<keyword evidence="7 8" id="KW-0378">Hydrolase</keyword>
<organism evidence="10 11">
    <name type="scientific">Venturia inaequalis</name>
    <name type="common">Apple scab fungus</name>
    <dbReference type="NCBI Taxonomy" id="5025"/>
    <lineage>
        <taxon>Eukaryota</taxon>
        <taxon>Fungi</taxon>
        <taxon>Dikarya</taxon>
        <taxon>Ascomycota</taxon>
        <taxon>Pezizomycotina</taxon>
        <taxon>Dothideomycetes</taxon>
        <taxon>Pleosporomycetidae</taxon>
        <taxon>Venturiales</taxon>
        <taxon>Venturiaceae</taxon>
        <taxon>Venturia</taxon>
    </lineage>
</organism>
<evidence type="ECO:0000256" key="7">
    <source>
        <dbReference type="ARBA" id="ARBA00022801"/>
    </source>
</evidence>
<evidence type="ECO:0000313" key="10">
    <source>
        <dbReference type="EMBL" id="KAE9975973.1"/>
    </source>
</evidence>
<evidence type="ECO:0000256" key="3">
    <source>
        <dbReference type="ARBA" id="ARBA00010088"/>
    </source>
</evidence>
<comment type="subcellular location">
    <subcellularLocation>
        <location evidence="2">Cytoplasm</location>
    </subcellularLocation>
</comment>
<evidence type="ECO:0000256" key="5">
    <source>
        <dbReference type="ARBA" id="ARBA00022490"/>
    </source>
</evidence>
<comment type="catalytic activity">
    <reaction evidence="1 8">
        <text>Release of N-terminal proline from a peptide.</text>
        <dbReference type="EC" id="3.4.11.5"/>
    </reaction>
</comment>
<dbReference type="InterPro" id="IPR005944">
    <property type="entry name" value="Pro_iminopeptidase"/>
</dbReference>
<evidence type="ECO:0000256" key="2">
    <source>
        <dbReference type="ARBA" id="ARBA00004496"/>
    </source>
</evidence>
<dbReference type="InterPro" id="IPR002410">
    <property type="entry name" value="Peptidase_S33"/>
</dbReference>
<keyword evidence="6 8" id="KW-0645">Protease</keyword>
<dbReference type="Gene3D" id="3.40.50.1820">
    <property type="entry name" value="alpha/beta hydrolase"/>
    <property type="match status" value="1"/>
</dbReference>
<proteinExistence type="inferred from homology"/>
<dbReference type="InterPro" id="IPR029058">
    <property type="entry name" value="AB_hydrolase_fold"/>
</dbReference>
<dbReference type="PRINTS" id="PR00793">
    <property type="entry name" value="PROAMNOPTASE"/>
</dbReference>
<evidence type="ECO:0000256" key="6">
    <source>
        <dbReference type="ARBA" id="ARBA00022670"/>
    </source>
</evidence>
<dbReference type="GO" id="GO:0006508">
    <property type="term" value="P:proteolysis"/>
    <property type="evidence" value="ECO:0007669"/>
    <property type="project" value="UniProtKB-KW"/>
</dbReference>
<gene>
    <name evidence="10" type="ORF">EG328_002899</name>
</gene>
<comment type="similarity">
    <text evidence="3 8">Belongs to the peptidase S33 family.</text>
</comment>
<dbReference type="Proteomes" id="UP000447873">
    <property type="component" value="Unassembled WGS sequence"/>
</dbReference>
<dbReference type="Pfam" id="PF00561">
    <property type="entry name" value="Abhydrolase_1"/>
    <property type="match status" value="1"/>
</dbReference>
<evidence type="ECO:0000313" key="11">
    <source>
        <dbReference type="Proteomes" id="UP000447873"/>
    </source>
</evidence>
<keyword evidence="5" id="KW-0963">Cytoplasm</keyword>
<evidence type="ECO:0000259" key="9">
    <source>
        <dbReference type="Pfam" id="PF00561"/>
    </source>
</evidence>
<evidence type="ECO:0000256" key="8">
    <source>
        <dbReference type="RuleBase" id="RU003421"/>
    </source>
</evidence>